<keyword evidence="7" id="KW-0862">Zinc</keyword>
<sequence length="198" mass="21677">MKLFRDVTISGATPTLRRGVRHIVHLVLSLERAPCDTRLNLAFVSAAHMRQLNCRYKGVDRPTDVLTFSPASETGGLVNHLLFSDTAAAGGDGGATQIMAASSISPSVIRSELVDLGDIFLSLDYMQARCNRFPSTTLPLAAYVNAALVHALLHALGHDHTSPNCLQQMARREQRLGRQLAMIVRQHPQYLLPLDVVE</sequence>
<proteinExistence type="inferred from homology"/>
<dbReference type="HAMAP" id="MF_00009">
    <property type="entry name" value="Endoribonucl_YbeY"/>
    <property type="match status" value="1"/>
</dbReference>
<dbReference type="SUPFAM" id="SSF55486">
    <property type="entry name" value="Metalloproteases ('zincins'), catalytic domain"/>
    <property type="match status" value="1"/>
</dbReference>
<dbReference type="InterPro" id="IPR023091">
    <property type="entry name" value="MetalPrtase_cat_dom_sf_prd"/>
</dbReference>
<reference evidence="8 9" key="1">
    <citation type="journal article" date="2021" name="MBio">
        <title>A New Model Trypanosomatid, Novymonas esmeraldas: Genomic Perception of Its 'Candidatus Pandoraea novymonadis' Endosymbiont.</title>
        <authorList>
            <person name="Zakharova A."/>
            <person name="Saura A."/>
            <person name="Butenko A."/>
            <person name="Podesvova L."/>
            <person name="Warmusova S."/>
            <person name="Kostygov A.Y."/>
            <person name="Nenarokova A."/>
            <person name="Lukes J."/>
            <person name="Opperdoes F.R."/>
            <person name="Yurchenko V."/>
        </authorList>
    </citation>
    <scope>NUCLEOTIDE SEQUENCE [LARGE SCALE GENOMIC DNA]</scope>
    <source>
        <strain evidence="8 9">E262AT.01</strain>
    </source>
</reference>
<dbReference type="Gene3D" id="3.40.390.30">
    <property type="entry name" value="Metalloproteases ('zincins'), catalytic domain"/>
    <property type="match status" value="1"/>
</dbReference>
<evidence type="ECO:0008006" key="10">
    <source>
        <dbReference type="Google" id="ProtNLM"/>
    </source>
</evidence>
<dbReference type="Proteomes" id="UP001430356">
    <property type="component" value="Unassembled WGS sequence"/>
</dbReference>
<dbReference type="GO" id="GO:0006364">
    <property type="term" value="P:rRNA processing"/>
    <property type="evidence" value="ECO:0007669"/>
    <property type="project" value="InterPro"/>
</dbReference>
<evidence type="ECO:0000313" key="9">
    <source>
        <dbReference type="Proteomes" id="UP001430356"/>
    </source>
</evidence>
<evidence type="ECO:0000256" key="5">
    <source>
        <dbReference type="ARBA" id="ARBA00022759"/>
    </source>
</evidence>
<evidence type="ECO:0000256" key="2">
    <source>
        <dbReference type="ARBA" id="ARBA00010875"/>
    </source>
</evidence>
<dbReference type="GO" id="GO:0046872">
    <property type="term" value="F:metal ion binding"/>
    <property type="evidence" value="ECO:0007669"/>
    <property type="project" value="UniProtKB-KW"/>
</dbReference>
<evidence type="ECO:0000256" key="6">
    <source>
        <dbReference type="ARBA" id="ARBA00022801"/>
    </source>
</evidence>
<protein>
    <recommendedName>
        <fullName evidence="10">rRNA maturation factor</fullName>
    </recommendedName>
</protein>
<evidence type="ECO:0000313" key="8">
    <source>
        <dbReference type="EMBL" id="KAK7196260.1"/>
    </source>
</evidence>
<evidence type="ECO:0000256" key="4">
    <source>
        <dbReference type="ARBA" id="ARBA00022723"/>
    </source>
</evidence>
<keyword evidence="4" id="KW-0479">Metal-binding</keyword>
<dbReference type="GO" id="GO:0004222">
    <property type="term" value="F:metalloendopeptidase activity"/>
    <property type="evidence" value="ECO:0007669"/>
    <property type="project" value="InterPro"/>
</dbReference>
<organism evidence="8 9">
    <name type="scientific">Novymonas esmeraldas</name>
    <dbReference type="NCBI Taxonomy" id="1808958"/>
    <lineage>
        <taxon>Eukaryota</taxon>
        <taxon>Discoba</taxon>
        <taxon>Euglenozoa</taxon>
        <taxon>Kinetoplastea</taxon>
        <taxon>Metakinetoplastina</taxon>
        <taxon>Trypanosomatida</taxon>
        <taxon>Trypanosomatidae</taxon>
        <taxon>Novymonas</taxon>
    </lineage>
</organism>
<gene>
    <name evidence="8" type="ORF">NESM_000561700</name>
</gene>
<dbReference type="InterPro" id="IPR002036">
    <property type="entry name" value="YbeY"/>
</dbReference>
<comment type="cofactor">
    <cofactor evidence="1">
        <name>Zn(2+)</name>
        <dbReference type="ChEBI" id="CHEBI:29105"/>
    </cofactor>
</comment>
<keyword evidence="5" id="KW-0255">Endonuclease</keyword>
<dbReference type="InterPro" id="IPR020549">
    <property type="entry name" value="YbeY_CS"/>
</dbReference>
<evidence type="ECO:0000256" key="7">
    <source>
        <dbReference type="ARBA" id="ARBA00022833"/>
    </source>
</evidence>
<evidence type="ECO:0000256" key="1">
    <source>
        <dbReference type="ARBA" id="ARBA00001947"/>
    </source>
</evidence>
<accession>A0AAW0ERC6</accession>
<dbReference type="AlphaFoldDB" id="A0AAW0ERC6"/>
<dbReference type="NCBIfam" id="TIGR00043">
    <property type="entry name" value="rRNA maturation RNase YbeY"/>
    <property type="match status" value="1"/>
</dbReference>
<name>A0AAW0ERC6_9TRYP</name>
<comment type="similarity">
    <text evidence="2">Belongs to the endoribonuclease YbeY family.</text>
</comment>
<dbReference type="EMBL" id="JAECZO010000072">
    <property type="protein sequence ID" value="KAK7196260.1"/>
    <property type="molecule type" value="Genomic_DNA"/>
</dbReference>
<dbReference type="GO" id="GO:0004519">
    <property type="term" value="F:endonuclease activity"/>
    <property type="evidence" value="ECO:0007669"/>
    <property type="project" value="UniProtKB-KW"/>
</dbReference>
<dbReference type="PROSITE" id="PS01306">
    <property type="entry name" value="UPF0054"/>
    <property type="match status" value="1"/>
</dbReference>
<keyword evidence="9" id="KW-1185">Reference proteome</keyword>
<dbReference type="Pfam" id="PF02130">
    <property type="entry name" value="YbeY"/>
    <property type="match status" value="1"/>
</dbReference>
<keyword evidence="3" id="KW-0540">Nuclease</keyword>
<evidence type="ECO:0000256" key="3">
    <source>
        <dbReference type="ARBA" id="ARBA00022722"/>
    </source>
</evidence>
<keyword evidence="6" id="KW-0378">Hydrolase</keyword>
<comment type="caution">
    <text evidence="8">The sequence shown here is derived from an EMBL/GenBank/DDBJ whole genome shotgun (WGS) entry which is preliminary data.</text>
</comment>